<keyword evidence="4 6" id="KW-0472">Membrane</keyword>
<dbReference type="InterPro" id="IPR018499">
    <property type="entry name" value="Tetraspanin/Peripherin"/>
</dbReference>
<comment type="caution">
    <text evidence="7">The sequence shown here is derived from an EMBL/GenBank/DDBJ whole genome shotgun (WGS) entry which is preliminary data.</text>
</comment>
<feature type="compositionally biased region" description="Low complexity" evidence="5">
    <location>
        <begin position="598"/>
        <end position="615"/>
    </location>
</feature>
<dbReference type="SUPFAM" id="SSF48652">
    <property type="entry name" value="Tetraspanin"/>
    <property type="match status" value="1"/>
</dbReference>
<feature type="transmembrane region" description="Helical" evidence="6">
    <location>
        <begin position="219"/>
        <end position="243"/>
    </location>
</feature>
<dbReference type="EMBL" id="JADBJN010000001">
    <property type="protein sequence ID" value="KAG5681467.1"/>
    <property type="molecule type" value="Genomic_DNA"/>
</dbReference>
<dbReference type="OrthoDB" id="10054572at2759"/>
<feature type="transmembrane region" description="Helical" evidence="6">
    <location>
        <begin position="427"/>
        <end position="447"/>
    </location>
</feature>
<reference evidence="7" key="1">
    <citation type="submission" date="2021-03" db="EMBL/GenBank/DDBJ databases">
        <title>Chromosome level genome of the anhydrobiotic midge Polypedilum vanderplanki.</title>
        <authorList>
            <person name="Yoshida Y."/>
            <person name="Kikawada T."/>
            <person name="Gusev O."/>
        </authorList>
    </citation>
    <scope>NUCLEOTIDE SEQUENCE</scope>
    <source>
        <strain evidence="7">NIAS01</strain>
        <tissue evidence="7">Whole body or cell culture</tissue>
    </source>
</reference>
<name>A0A9J6CIA3_POLVA</name>
<protein>
    <submittedName>
        <fullName evidence="7">Uncharacterized protein</fullName>
    </submittedName>
</protein>
<accession>A0A9J6CIA3</accession>
<dbReference type="PANTHER" id="PTHR19282:SF554">
    <property type="entry name" value="ANTIGEN, PUTATIVE-RELATED"/>
    <property type="match status" value="1"/>
</dbReference>
<evidence type="ECO:0000256" key="3">
    <source>
        <dbReference type="ARBA" id="ARBA00022989"/>
    </source>
</evidence>
<dbReference type="Pfam" id="PF00335">
    <property type="entry name" value="Tetraspanin"/>
    <property type="match status" value="1"/>
</dbReference>
<evidence type="ECO:0000313" key="7">
    <source>
        <dbReference type="EMBL" id="KAG5681467.1"/>
    </source>
</evidence>
<keyword evidence="2 6" id="KW-0812">Transmembrane</keyword>
<keyword evidence="3 6" id="KW-1133">Transmembrane helix</keyword>
<evidence type="ECO:0000256" key="2">
    <source>
        <dbReference type="ARBA" id="ARBA00022692"/>
    </source>
</evidence>
<keyword evidence="8" id="KW-1185">Reference proteome</keyword>
<evidence type="ECO:0000256" key="4">
    <source>
        <dbReference type="ARBA" id="ARBA00023136"/>
    </source>
</evidence>
<dbReference type="InterPro" id="IPR008952">
    <property type="entry name" value="Tetraspanin_EC2_sf"/>
</dbReference>
<sequence length="647" mass="72728">MFVVMVMSVRSSKTVHTETVSKEININHITSNTNNSSNILNNNLKNISNNNNQHLKIIQNSDKNSFCCTIDKTTKRIIPITIDSSTILSPSALTAAQNSAQPNPNKFLLTELNNYRQQPATIQVPVATILNDLSPEPSTQAKDYKSKLRFLMRPMNHLGSLKNSPEVKAMRYYRLWIYTCNAVLLMAVIIFCGVAGKVLLADYRRLLVNGLNLTQPSFIYAYLALLVQSGFLQLIGCLGALRLSEKLLNAYWLLLLVLLIGDAILGVFWMFKFDRIMQDLQPMLRYRLSHEYGTSAEFTDLWDRLQREDCCCGIIDSQDFSVNVNRTYPSSCCASDVADQFSISHRPLASPVVFRTDDVHQRNLNLSDIAEVTWNHVMPMDNTRNTASNAIGGAILNNDKNKIPCRAVYQKGCIDVLILWLRHTADILFVLGYCVIAFLKLCFLGILRYEIKEMIQKIKLLQTEMAQSILNSEMGEAHLQQIPVNGGMNIHTEPKVGNRDRELTRIGSAESERESLLHPEATPQFTKHKQLYACMNEHGRANCGGNGIGCDSDTNSNSALIVDDVNTATSSSSATKTINSNGNNNYELKQLFGDQWRRPSNASSGRGSRRSSVSTVRRRSRITYDRDLRYFTGTSMSERNSCECEDI</sequence>
<evidence type="ECO:0000256" key="1">
    <source>
        <dbReference type="ARBA" id="ARBA00004141"/>
    </source>
</evidence>
<dbReference type="GO" id="GO:0005886">
    <property type="term" value="C:plasma membrane"/>
    <property type="evidence" value="ECO:0007669"/>
    <property type="project" value="TreeGrafter"/>
</dbReference>
<feature type="region of interest" description="Disordered" evidence="5">
    <location>
        <begin position="597"/>
        <end position="618"/>
    </location>
</feature>
<dbReference type="Proteomes" id="UP001107558">
    <property type="component" value="Chromosome 1"/>
</dbReference>
<feature type="transmembrane region" description="Helical" evidence="6">
    <location>
        <begin position="175"/>
        <end position="199"/>
    </location>
</feature>
<feature type="transmembrane region" description="Helical" evidence="6">
    <location>
        <begin position="250"/>
        <end position="271"/>
    </location>
</feature>
<gene>
    <name evidence="7" type="ORF">PVAND_010900</name>
</gene>
<dbReference type="AlphaFoldDB" id="A0A9J6CIA3"/>
<evidence type="ECO:0000256" key="5">
    <source>
        <dbReference type="SAM" id="MobiDB-lite"/>
    </source>
</evidence>
<evidence type="ECO:0000313" key="8">
    <source>
        <dbReference type="Proteomes" id="UP001107558"/>
    </source>
</evidence>
<proteinExistence type="predicted"/>
<organism evidence="7 8">
    <name type="scientific">Polypedilum vanderplanki</name>
    <name type="common">Sleeping chironomid midge</name>
    <dbReference type="NCBI Taxonomy" id="319348"/>
    <lineage>
        <taxon>Eukaryota</taxon>
        <taxon>Metazoa</taxon>
        <taxon>Ecdysozoa</taxon>
        <taxon>Arthropoda</taxon>
        <taxon>Hexapoda</taxon>
        <taxon>Insecta</taxon>
        <taxon>Pterygota</taxon>
        <taxon>Neoptera</taxon>
        <taxon>Endopterygota</taxon>
        <taxon>Diptera</taxon>
        <taxon>Nematocera</taxon>
        <taxon>Chironomoidea</taxon>
        <taxon>Chironomidae</taxon>
        <taxon>Chironominae</taxon>
        <taxon>Polypedilum</taxon>
        <taxon>Polypedilum</taxon>
    </lineage>
</organism>
<evidence type="ECO:0000256" key="6">
    <source>
        <dbReference type="SAM" id="Phobius"/>
    </source>
</evidence>
<dbReference type="CDD" id="cd03127">
    <property type="entry name" value="tetraspanin_LEL"/>
    <property type="match status" value="1"/>
</dbReference>
<comment type="subcellular location">
    <subcellularLocation>
        <location evidence="1">Membrane</location>
        <topology evidence="1">Multi-pass membrane protein</topology>
    </subcellularLocation>
</comment>
<dbReference type="Gene3D" id="1.10.1450.10">
    <property type="entry name" value="Tetraspanin"/>
    <property type="match status" value="1"/>
</dbReference>
<dbReference type="PANTHER" id="PTHR19282">
    <property type="entry name" value="TETRASPANIN"/>
    <property type="match status" value="1"/>
</dbReference>